<reference evidence="1" key="2">
    <citation type="submission" date="2003-05" db="EMBL/GenBank/DDBJ databases">
        <authorList>
            <person name="Buell C.R."/>
            <person name="Wing R.A."/>
            <person name="McCombie W.R."/>
            <person name="Messing J."/>
            <person name="Yuan Q."/>
            <person name="Ouyang S."/>
        </authorList>
    </citation>
    <scope>NUCLEOTIDE SEQUENCE</scope>
</reference>
<name>Q7XDS4_ORYSJ</name>
<evidence type="ECO:0000313" key="1">
    <source>
        <dbReference type="EMBL" id="AAP54067.1"/>
    </source>
</evidence>
<gene>
    <name evidence="1" type="ordered locus">LOC_Os10g31610</name>
</gene>
<proteinExistence type="predicted"/>
<reference evidence="1" key="3">
    <citation type="submission" date="2006-07" db="EMBL/GenBank/DDBJ databases">
        <authorList>
            <person name="Buell R."/>
        </authorList>
    </citation>
    <scope>NUCLEOTIDE SEQUENCE</scope>
</reference>
<dbReference type="AlphaFoldDB" id="Q7XDS4"/>
<dbReference type="EMBL" id="DP000086">
    <property type="protein sequence ID" value="AAP54067.1"/>
    <property type="molecule type" value="Genomic_DNA"/>
</dbReference>
<sequence length="308" mass="33118">MTGVYKENEIEHIKRWLSHQEEEGKNNFEGNKNEEPKIGEESVLGNLTDGQLDQDVNTPLNMKKCEKLNGSYNVDAIWINLPNPVLKIDDNIQEGECCAPLDSMVKSRYCFKKCSLSAESSTARHGWYDIVCGVAIARRPGLVLVGSHVANVALDKSESYPLTRRSGHMAGAALLLGAATSAGMLSSLHYFSSVTSSQLLPTNITAPSPNVAVVVDASSAAVLAAAVAAADWGRLGNGTRDWGRLGNGTRVGEMGMTGSGSTQSGSTPITGAIRVLRKNSHLSKLENYKIFTLVSYSQLRNFCSVRGQ</sequence>
<organism evidence="1">
    <name type="scientific">Oryza sativa subsp. japonica</name>
    <name type="common">Rice</name>
    <dbReference type="NCBI Taxonomy" id="39947"/>
    <lineage>
        <taxon>Eukaryota</taxon>
        <taxon>Viridiplantae</taxon>
        <taxon>Streptophyta</taxon>
        <taxon>Embryophyta</taxon>
        <taxon>Tracheophyta</taxon>
        <taxon>Spermatophyta</taxon>
        <taxon>Magnoliopsida</taxon>
        <taxon>Liliopsida</taxon>
        <taxon>Poales</taxon>
        <taxon>Poaceae</taxon>
        <taxon>BOP clade</taxon>
        <taxon>Oryzoideae</taxon>
        <taxon>Oryzeae</taxon>
        <taxon>Oryzinae</taxon>
        <taxon>Oryza</taxon>
        <taxon>Oryza sativa</taxon>
    </lineage>
</organism>
<reference evidence="1" key="1">
    <citation type="journal article" date="2003" name="Science">
        <title>In-depth view of structure, activity, and evolution of rice chromosome 10.</title>
        <authorList>
            <consortium name="Rice Chromosome 10 Sequencing Consortium"/>
        </authorList>
    </citation>
    <scope>NUCLEOTIDE SEQUENCE [LARGE SCALE GENOMIC DNA]</scope>
</reference>
<accession>Q7XDS4</accession>
<protein>
    <submittedName>
        <fullName evidence="1">Uncharacterized protein</fullName>
    </submittedName>
</protein>